<gene>
    <name evidence="4" type="ORF">V0R50_05240</name>
</gene>
<evidence type="ECO:0000313" key="5">
    <source>
        <dbReference type="Proteomes" id="UP001335100"/>
    </source>
</evidence>
<dbReference type="EMBL" id="JAZDQJ010000003">
    <property type="protein sequence ID" value="MEE1932618.1"/>
    <property type="molecule type" value="Genomic_DNA"/>
</dbReference>
<accession>A0ABU7HM52</accession>
<feature type="region of interest" description="Disordered" evidence="2">
    <location>
        <begin position="270"/>
        <end position="331"/>
    </location>
</feature>
<dbReference type="Pfam" id="PF00691">
    <property type="entry name" value="OmpA"/>
    <property type="match status" value="1"/>
</dbReference>
<proteinExistence type="predicted"/>
<protein>
    <submittedName>
        <fullName evidence="4">OmpA family protein</fullName>
    </submittedName>
</protein>
<dbReference type="InterPro" id="IPR036737">
    <property type="entry name" value="OmpA-like_sf"/>
</dbReference>
<comment type="caution">
    <text evidence="4">The sequence shown here is derived from an EMBL/GenBank/DDBJ whole genome shotgun (WGS) entry which is preliminary data.</text>
</comment>
<evidence type="ECO:0000256" key="1">
    <source>
        <dbReference type="PROSITE-ProRule" id="PRU00473"/>
    </source>
</evidence>
<keyword evidence="5" id="KW-1185">Reference proteome</keyword>
<dbReference type="PANTHER" id="PTHR30329:SF20">
    <property type="entry name" value="EXPORTED PROTEIN"/>
    <property type="match status" value="1"/>
</dbReference>
<dbReference type="CDD" id="cd07185">
    <property type="entry name" value="OmpA_C-like"/>
    <property type="match status" value="1"/>
</dbReference>
<dbReference type="Gene3D" id="3.30.1330.60">
    <property type="entry name" value="OmpA-like domain"/>
    <property type="match status" value="1"/>
</dbReference>
<evidence type="ECO:0000256" key="2">
    <source>
        <dbReference type="SAM" id="MobiDB-lite"/>
    </source>
</evidence>
<organism evidence="4 5">
    <name type="scientific">Pseudomonas ulcerans</name>
    <dbReference type="NCBI Taxonomy" id="3115852"/>
    <lineage>
        <taxon>Bacteria</taxon>
        <taxon>Pseudomonadati</taxon>
        <taxon>Pseudomonadota</taxon>
        <taxon>Gammaproteobacteria</taxon>
        <taxon>Pseudomonadales</taxon>
        <taxon>Pseudomonadaceae</taxon>
        <taxon>Pseudomonas</taxon>
    </lineage>
</organism>
<keyword evidence="1" id="KW-0472">Membrane</keyword>
<feature type="domain" description="OmpA-like" evidence="3">
    <location>
        <begin position="122"/>
        <end position="240"/>
    </location>
</feature>
<reference evidence="4 5" key="1">
    <citation type="submission" date="2024-01" db="EMBL/GenBank/DDBJ databases">
        <title>Unpublished Manusciprt.</title>
        <authorList>
            <person name="Duman M."/>
            <person name="Valdes E.G."/>
            <person name="Ajmi N."/>
            <person name="Altun S."/>
            <person name="Saticioglu I.B."/>
        </authorList>
    </citation>
    <scope>NUCLEOTIDE SEQUENCE [LARGE SCALE GENOMIC DNA]</scope>
    <source>
        <strain evidence="4 5">148P</strain>
    </source>
</reference>
<feature type="compositionally biased region" description="Low complexity" evidence="2">
    <location>
        <begin position="270"/>
        <end position="309"/>
    </location>
</feature>
<dbReference type="Proteomes" id="UP001335100">
    <property type="component" value="Unassembled WGS sequence"/>
</dbReference>
<evidence type="ECO:0000259" key="3">
    <source>
        <dbReference type="PROSITE" id="PS51123"/>
    </source>
</evidence>
<name>A0ABU7HM52_9PSED</name>
<dbReference type="PANTHER" id="PTHR30329">
    <property type="entry name" value="STATOR ELEMENT OF FLAGELLAR MOTOR COMPLEX"/>
    <property type="match status" value="1"/>
</dbReference>
<dbReference type="SUPFAM" id="SSF103088">
    <property type="entry name" value="OmpA-like"/>
    <property type="match status" value="1"/>
</dbReference>
<sequence>MSSHKTLALALCLAITGCAQHPQNDSADGGSSWWPFGSDKVADKEVKDAVNEKVAKAEAKAEAKSEGGSWWWPFGGSDDKAAEKSAAVPKIDTKATQAWLDSYEPKLREAIKDSKLELERREDVLVVTLPVDSGYNPDRPAMLLPISLAPITRVAKLVETDTKTAVLILGHADSSGAAAANQKLSLERAASVSAIFRLSGLQRDRLNLRGMGSVAPRAANDSAQGRSLNRRVEMILTPQATMVALVAKYRQPTPSPAELVAVQDAKPAAAAAKPAAKAAAKAPAKAAAAKKAAPAKTAAAPKKAAPAKPAAKKAEPAAKKVAANNSPAKTN</sequence>
<dbReference type="PROSITE" id="PS51123">
    <property type="entry name" value="OMPA_2"/>
    <property type="match status" value="1"/>
</dbReference>
<dbReference type="InterPro" id="IPR006665">
    <property type="entry name" value="OmpA-like"/>
</dbReference>
<dbReference type="RefSeq" id="WP_330073532.1">
    <property type="nucleotide sequence ID" value="NZ_JAZDQJ010000003.1"/>
</dbReference>
<dbReference type="PROSITE" id="PS51257">
    <property type="entry name" value="PROKAR_LIPOPROTEIN"/>
    <property type="match status" value="1"/>
</dbReference>
<dbReference type="InterPro" id="IPR050330">
    <property type="entry name" value="Bact_OuterMem_StrucFunc"/>
</dbReference>
<evidence type="ECO:0000313" key="4">
    <source>
        <dbReference type="EMBL" id="MEE1932618.1"/>
    </source>
</evidence>